<dbReference type="InterPro" id="IPR036722">
    <property type="entry name" value="CART_C_sf"/>
</dbReference>
<dbReference type="GO" id="GO:0007186">
    <property type="term" value="P:G protein-coupled receptor signaling pathway"/>
    <property type="evidence" value="ECO:0007669"/>
    <property type="project" value="InterPro"/>
</dbReference>
<dbReference type="PANTHER" id="PTHR16655">
    <property type="entry name" value="COCAINE AND AMPHETAMINE REGULATED TRANSCRIPT PROTEIN"/>
    <property type="match status" value="1"/>
</dbReference>
<evidence type="ECO:0000256" key="3">
    <source>
        <dbReference type="ARBA" id="ARBA00022525"/>
    </source>
</evidence>
<comment type="similarity">
    <text evidence="2">Belongs to the CART family.</text>
</comment>
<sequence>MVSGRIILIAAGSALSFILTSCDDSLDSRSLESATKTQDENNLIKALQEVLEKLKNKQLPQTGKKFTVRKGARVGKLCGCPQGTSCHFFILKSFNKTKDIWEKI</sequence>
<protein>
    <submittedName>
        <fullName evidence="6">Uncharacterized protein</fullName>
    </submittedName>
</protein>
<organism evidence="6 7">
    <name type="scientific">Sinocyclocheilus grahami</name>
    <name type="common">Dianchi golden-line fish</name>
    <name type="synonym">Barbus grahami</name>
    <dbReference type="NCBI Taxonomy" id="75366"/>
    <lineage>
        <taxon>Eukaryota</taxon>
        <taxon>Metazoa</taxon>
        <taxon>Chordata</taxon>
        <taxon>Craniata</taxon>
        <taxon>Vertebrata</taxon>
        <taxon>Euteleostomi</taxon>
        <taxon>Actinopterygii</taxon>
        <taxon>Neopterygii</taxon>
        <taxon>Teleostei</taxon>
        <taxon>Ostariophysi</taxon>
        <taxon>Cypriniformes</taxon>
        <taxon>Cyprinidae</taxon>
        <taxon>Cyprininae</taxon>
        <taxon>Sinocyclocheilus</taxon>
    </lineage>
</organism>
<keyword evidence="5" id="KW-0732">Signal</keyword>
<feature type="chain" id="PRO_5025503367" evidence="5">
    <location>
        <begin position="23"/>
        <end position="104"/>
    </location>
</feature>
<keyword evidence="3" id="KW-0964">Secreted</keyword>
<evidence type="ECO:0000256" key="2">
    <source>
        <dbReference type="ARBA" id="ARBA00005294"/>
    </source>
</evidence>
<reference evidence="6" key="1">
    <citation type="submission" date="2025-08" db="UniProtKB">
        <authorList>
            <consortium name="Ensembl"/>
        </authorList>
    </citation>
    <scope>IDENTIFICATION</scope>
</reference>
<dbReference type="Proteomes" id="UP000472262">
    <property type="component" value="Unassembled WGS sequence"/>
</dbReference>
<name>A0A672PFT0_SINGR</name>
<evidence type="ECO:0000256" key="1">
    <source>
        <dbReference type="ARBA" id="ARBA00004613"/>
    </source>
</evidence>
<proteinExistence type="inferred from homology"/>
<dbReference type="Ensembl" id="ENSSGRT00000066682.1">
    <property type="protein sequence ID" value="ENSSGRP00000062531.1"/>
    <property type="gene ID" value="ENSSGRG00000032311.1"/>
</dbReference>
<dbReference type="InParanoid" id="A0A672PFT0"/>
<dbReference type="PANTHER" id="PTHR16655:SF4">
    <property type="entry name" value="COCAINE- AND AMPHETAMINE-REGULATED TRANSCRIPT PROTEIN"/>
    <property type="match status" value="1"/>
</dbReference>
<dbReference type="GO" id="GO:0032099">
    <property type="term" value="P:negative regulation of appetite"/>
    <property type="evidence" value="ECO:0007669"/>
    <property type="project" value="InterPro"/>
</dbReference>
<dbReference type="GO" id="GO:0005184">
    <property type="term" value="F:neuropeptide hormone activity"/>
    <property type="evidence" value="ECO:0007669"/>
    <property type="project" value="InterPro"/>
</dbReference>
<evidence type="ECO:0000256" key="4">
    <source>
        <dbReference type="ARBA" id="ARBA00023157"/>
    </source>
</evidence>
<evidence type="ECO:0000256" key="5">
    <source>
        <dbReference type="SAM" id="SignalP"/>
    </source>
</evidence>
<keyword evidence="7" id="KW-1185">Reference proteome</keyword>
<dbReference type="PROSITE" id="PS51257">
    <property type="entry name" value="PROKAR_LIPOPROTEIN"/>
    <property type="match status" value="1"/>
</dbReference>
<accession>A0A672PFT0</accession>
<keyword evidence="4" id="KW-1015">Disulfide bond</keyword>
<dbReference type="SUPFAM" id="SSF64546">
    <property type="entry name" value="Satiety factor CART (cocaine and amphetamine regulated transcript)"/>
    <property type="match status" value="1"/>
</dbReference>
<dbReference type="AlphaFoldDB" id="A0A672PFT0"/>
<dbReference type="GO" id="GO:0005615">
    <property type="term" value="C:extracellular space"/>
    <property type="evidence" value="ECO:0007669"/>
    <property type="project" value="InterPro"/>
</dbReference>
<dbReference type="GO" id="GO:0009267">
    <property type="term" value="P:cellular response to starvation"/>
    <property type="evidence" value="ECO:0007669"/>
    <property type="project" value="InterPro"/>
</dbReference>
<reference evidence="6" key="2">
    <citation type="submission" date="2025-09" db="UniProtKB">
        <authorList>
            <consortium name="Ensembl"/>
        </authorList>
    </citation>
    <scope>IDENTIFICATION</scope>
</reference>
<dbReference type="Pfam" id="PF06373">
    <property type="entry name" value="CART"/>
    <property type="match status" value="1"/>
</dbReference>
<evidence type="ECO:0000313" key="6">
    <source>
        <dbReference type="Ensembl" id="ENSSGRP00000062531.1"/>
    </source>
</evidence>
<feature type="signal peptide" evidence="5">
    <location>
        <begin position="1"/>
        <end position="22"/>
    </location>
</feature>
<comment type="subcellular location">
    <subcellularLocation>
        <location evidence="1">Secreted</location>
    </subcellularLocation>
</comment>
<evidence type="ECO:0000313" key="7">
    <source>
        <dbReference type="Proteomes" id="UP000472262"/>
    </source>
</evidence>
<dbReference type="GO" id="GO:0043410">
    <property type="term" value="P:positive regulation of MAPK cascade"/>
    <property type="evidence" value="ECO:0007669"/>
    <property type="project" value="InterPro"/>
</dbReference>
<dbReference type="Gene3D" id="4.10.40.30">
    <property type="entry name" value="CART, C-terminal domain"/>
    <property type="match status" value="1"/>
</dbReference>
<dbReference type="GO" id="GO:0008343">
    <property type="term" value="P:adult feeding behavior"/>
    <property type="evidence" value="ECO:0007669"/>
    <property type="project" value="InterPro"/>
</dbReference>
<dbReference type="InterPro" id="IPR009106">
    <property type="entry name" value="CART"/>
</dbReference>